<keyword evidence="8" id="KW-1185">Reference proteome</keyword>
<accession>A0ABV5YGP0</accession>
<dbReference type="Proteomes" id="UP001589627">
    <property type="component" value="Unassembled WGS sequence"/>
</dbReference>
<sequence>MHTLTPVGIAVALLLLAVAFLVTAFHAANFSDQGFAPAGSKAMLTAISTSGITFSYLGFRQAIELAGESDNPRRNVPSAVVGSVIICMAIYVLLQIAFIGALSGGDLAHGWSKLSFTNDFGPLAAVSTAIGLGWLATILYVDAVVSPGDTGLVYSAVTSRLGYTMARNGAAPGGIGRLSRRGVPWMSLIITFVVAAIMLLPFPSWQQLVGLVTPVPALGRRHDPAAGVLLGQPDHLLDRLEHEREVLRHRRVRVRPDGDLRGDRPAHAQDGVEGRWTPNPHSPTEPPALGTSPVLQ</sequence>
<evidence type="ECO:0000313" key="8">
    <source>
        <dbReference type="Proteomes" id="UP001589627"/>
    </source>
</evidence>
<evidence type="ECO:0000256" key="1">
    <source>
        <dbReference type="ARBA" id="ARBA00004141"/>
    </source>
</evidence>
<dbReference type="EMBL" id="JBHLZP010000127">
    <property type="protein sequence ID" value="MFB9834216.1"/>
    <property type="molecule type" value="Genomic_DNA"/>
</dbReference>
<dbReference type="InterPro" id="IPR002293">
    <property type="entry name" value="AA/rel_permease1"/>
</dbReference>
<keyword evidence="2 6" id="KW-0812">Transmembrane</keyword>
<evidence type="ECO:0000256" key="4">
    <source>
        <dbReference type="ARBA" id="ARBA00023136"/>
    </source>
</evidence>
<evidence type="ECO:0000313" key="7">
    <source>
        <dbReference type="EMBL" id="MFB9834216.1"/>
    </source>
</evidence>
<organism evidence="7 8">
    <name type="scientific">Actinoallomurus acaciae</name>
    <dbReference type="NCBI Taxonomy" id="502577"/>
    <lineage>
        <taxon>Bacteria</taxon>
        <taxon>Bacillati</taxon>
        <taxon>Actinomycetota</taxon>
        <taxon>Actinomycetes</taxon>
        <taxon>Streptosporangiales</taxon>
        <taxon>Thermomonosporaceae</taxon>
        <taxon>Actinoallomurus</taxon>
    </lineage>
</organism>
<feature type="transmembrane region" description="Helical" evidence="6">
    <location>
        <begin position="122"/>
        <end position="141"/>
    </location>
</feature>
<dbReference type="PANTHER" id="PTHR47547">
    <property type="match status" value="1"/>
</dbReference>
<proteinExistence type="predicted"/>
<dbReference type="Gene3D" id="1.20.1740.10">
    <property type="entry name" value="Amino acid/polyamine transporter I"/>
    <property type="match status" value="1"/>
</dbReference>
<evidence type="ECO:0000256" key="2">
    <source>
        <dbReference type="ARBA" id="ARBA00022692"/>
    </source>
</evidence>
<evidence type="ECO:0000256" key="5">
    <source>
        <dbReference type="SAM" id="MobiDB-lite"/>
    </source>
</evidence>
<feature type="transmembrane region" description="Helical" evidence="6">
    <location>
        <begin position="185"/>
        <end position="205"/>
    </location>
</feature>
<keyword evidence="4 6" id="KW-0472">Membrane</keyword>
<dbReference type="PANTHER" id="PTHR47547:SF1">
    <property type="entry name" value="ASPARTATE-PROTON SYMPORTER"/>
    <property type="match status" value="1"/>
</dbReference>
<dbReference type="RefSeq" id="WP_378203388.1">
    <property type="nucleotide sequence ID" value="NZ_JBHLZP010000127.1"/>
</dbReference>
<comment type="caution">
    <text evidence="7">The sequence shown here is derived from an EMBL/GenBank/DDBJ whole genome shotgun (WGS) entry which is preliminary data.</text>
</comment>
<gene>
    <name evidence="7" type="ORF">ACFFNX_18695</name>
</gene>
<name>A0ABV5YGP0_9ACTN</name>
<dbReference type="InterPro" id="IPR052962">
    <property type="entry name" value="AA_Transporter_AGT"/>
</dbReference>
<keyword evidence="3 6" id="KW-1133">Transmembrane helix</keyword>
<dbReference type="Pfam" id="PF13520">
    <property type="entry name" value="AA_permease_2"/>
    <property type="match status" value="1"/>
</dbReference>
<feature type="region of interest" description="Disordered" evidence="5">
    <location>
        <begin position="256"/>
        <end position="296"/>
    </location>
</feature>
<reference evidence="7 8" key="1">
    <citation type="submission" date="2024-09" db="EMBL/GenBank/DDBJ databases">
        <authorList>
            <person name="Sun Q."/>
            <person name="Mori K."/>
        </authorList>
    </citation>
    <scope>NUCLEOTIDE SEQUENCE [LARGE SCALE GENOMIC DNA]</scope>
    <source>
        <strain evidence="7 8">TBRC 0563</strain>
    </source>
</reference>
<feature type="transmembrane region" description="Helical" evidence="6">
    <location>
        <begin position="80"/>
        <end position="102"/>
    </location>
</feature>
<evidence type="ECO:0000256" key="6">
    <source>
        <dbReference type="SAM" id="Phobius"/>
    </source>
</evidence>
<comment type="subcellular location">
    <subcellularLocation>
        <location evidence="1">Membrane</location>
        <topology evidence="1">Multi-pass membrane protein</topology>
    </subcellularLocation>
</comment>
<evidence type="ECO:0000256" key="3">
    <source>
        <dbReference type="ARBA" id="ARBA00022989"/>
    </source>
</evidence>
<feature type="compositionally biased region" description="Basic and acidic residues" evidence="5">
    <location>
        <begin position="256"/>
        <end position="273"/>
    </location>
</feature>
<protein>
    <submittedName>
        <fullName evidence="7">APC family permease</fullName>
    </submittedName>
</protein>
<feature type="transmembrane region" description="Helical" evidence="6">
    <location>
        <begin position="43"/>
        <end position="59"/>
    </location>
</feature>